<name>A0AAN9P4N1_CLITE</name>
<dbReference type="PROSITE" id="PS50858">
    <property type="entry name" value="BSD"/>
    <property type="match status" value="1"/>
</dbReference>
<feature type="compositionally biased region" description="Polar residues" evidence="1">
    <location>
        <begin position="33"/>
        <end position="47"/>
    </location>
</feature>
<gene>
    <name evidence="3" type="ORF">RJT34_20178</name>
</gene>
<dbReference type="Proteomes" id="UP001359559">
    <property type="component" value="Unassembled WGS sequence"/>
</dbReference>
<protein>
    <recommendedName>
        <fullName evidence="2">BSD domain-containing protein</fullName>
    </recommendedName>
</protein>
<dbReference type="EMBL" id="JAYKXN010000005">
    <property type="protein sequence ID" value="KAK7285408.1"/>
    <property type="molecule type" value="Genomic_DNA"/>
</dbReference>
<feature type="compositionally biased region" description="Basic and acidic residues" evidence="1">
    <location>
        <begin position="242"/>
        <end position="288"/>
    </location>
</feature>
<evidence type="ECO:0000313" key="4">
    <source>
        <dbReference type="Proteomes" id="UP001359559"/>
    </source>
</evidence>
<organism evidence="3 4">
    <name type="scientific">Clitoria ternatea</name>
    <name type="common">Butterfly pea</name>
    <dbReference type="NCBI Taxonomy" id="43366"/>
    <lineage>
        <taxon>Eukaryota</taxon>
        <taxon>Viridiplantae</taxon>
        <taxon>Streptophyta</taxon>
        <taxon>Embryophyta</taxon>
        <taxon>Tracheophyta</taxon>
        <taxon>Spermatophyta</taxon>
        <taxon>Magnoliopsida</taxon>
        <taxon>eudicotyledons</taxon>
        <taxon>Gunneridae</taxon>
        <taxon>Pentapetalae</taxon>
        <taxon>rosids</taxon>
        <taxon>fabids</taxon>
        <taxon>Fabales</taxon>
        <taxon>Fabaceae</taxon>
        <taxon>Papilionoideae</taxon>
        <taxon>50 kb inversion clade</taxon>
        <taxon>NPAAA clade</taxon>
        <taxon>indigoferoid/millettioid clade</taxon>
        <taxon>Phaseoleae</taxon>
        <taxon>Clitoria</taxon>
    </lineage>
</organism>
<dbReference type="SUPFAM" id="SSF140383">
    <property type="entry name" value="BSD domain-like"/>
    <property type="match status" value="1"/>
</dbReference>
<dbReference type="Gene3D" id="1.10.3970.10">
    <property type="entry name" value="BSD domain"/>
    <property type="match status" value="1"/>
</dbReference>
<keyword evidence="4" id="KW-1185">Reference proteome</keyword>
<comment type="caution">
    <text evidence="3">The sequence shown here is derived from an EMBL/GenBank/DDBJ whole genome shotgun (WGS) entry which is preliminary data.</text>
</comment>
<feature type="region of interest" description="Disordered" evidence="1">
    <location>
        <begin position="1"/>
        <end position="52"/>
    </location>
</feature>
<feature type="compositionally biased region" description="Polar residues" evidence="1">
    <location>
        <begin position="292"/>
        <end position="303"/>
    </location>
</feature>
<sequence>MDFFKSIFSDDPDPSESYSKNTNPTDSQDESSRGTSPTELQSTSSGSGDEFGTGLKKEIEVAQGSLENVGHVIDHFRNAIIKGMAQIMSHDNDANEQHRTERNFNSKRYSRLDAQVHALQDDVRTFCDVPEDLEEYGQWKLEFSLDGKSEEMEGLLRENEAMESVFKRVVPNTIDCETFWVRYYYRVYRLNKAEDVRARLVKRMSWEEEELSWDFEDDDVDEDNGHVGHGKVESLIKKEVGGEKIGKESSEEEAKLEKRDDFMESKELGNKKDESVAESKVDMNKEVVQEMGNGSNIVSNDVNATGDGNGNGAVEVSDEKVVVERKDENGKSSMVASEQRHSGNEEEDLKWDEIEDLSTIDEKKANETGSPSKVDFQKRLNVAQEEDLSWDIEDDGDDEPAKA</sequence>
<dbReference type="PANTHER" id="PTHR16019:SF5">
    <property type="entry name" value="BSD DOMAIN-CONTAINING PROTEIN 1"/>
    <property type="match status" value="1"/>
</dbReference>
<evidence type="ECO:0000256" key="1">
    <source>
        <dbReference type="SAM" id="MobiDB-lite"/>
    </source>
</evidence>
<accession>A0AAN9P4N1</accession>
<evidence type="ECO:0000313" key="3">
    <source>
        <dbReference type="EMBL" id="KAK7285408.1"/>
    </source>
</evidence>
<evidence type="ECO:0000259" key="2">
    <source>
        <dbReference type="PROSITE" id="PS50858"/>
    </source>
</evidence>
<feature type="domain" description="BSD" evidence="2">
    <location>
        <begin position="139"/>
        <end position="191"/>
    </location>
</feature>
<proteinExistence type="predicted"/>
<feature type="compositionally biased region" description="Basic and acidic residues" evidence="1">
    <location>
        <begin position="317"/>
        <end position="330"/>
    </location>
</feature>
<dbReference type="PANTHER" id="PTHR16019">
    <property type="entry name" value="SYNAPSE-ASSOCIATED PROTEIN"/>
    <property type="match status" value="1"/>
</dbReference>
<dbReference type="AlphaFoldDB" id="A0AAN9P4N1"/>
<reference evidence="3 4" key="1">
    <citation type="submission" date="2024-01" db="EMBL/GenBank/DDBJ databases">
        <title>The genomes of 5 underutilized Papilionoideae crops provide insights into root nodulation and disease resistance.</title>
        <authorList>
            <person name="Yuan L."/>
        </authorList>
    </citation>
    <scope>NUCLEOTIDE SEQUENCE [LARGE SCALE GENOMIC DNA]</scope>
    <source>
        <strain evidence="3">LY-2023</strain>
        <tissue evidence="3">Leaf</tissue>
    </source>
</reference>
<feature type="region of interest" description="Disordered" evidence="1">
    <location>
        <begin position="242"/>
        <end position="377"/>
    </location>
</feature>
<feature type="compositionally biased region" description="Polar residues" evidence="1">
    <location>
        <begin position="16"/>
        <end position="26"/>
    </location>
</feature>
<dbReference type="InterPro" id="IPR005607">
    <property type="entry name" value="BSD_dom"/>
</dbReference>
<dbReference type="InterPro" id="IPR035925">
    <property type="entry name" value="BSD_dom_sf"/>
</dbReference>
<dbReference type="InterPro" id="IPR051494">
    <property type="entry name" value="BSD_domain-containing"/>
</dbReference>
<dbReference type="Pfam" id="PF03909">
    <property type="entry name" value="BSD"/>
    <property type="match status" value="1"/>
</dbReference>
<feature type="region of interest" description="Disordered" evidence="1">
    <location>
        <begin position="384"/>
        <end position="403"/>
    </location>
</feature>
<dbReference type="GO" id="GO:0005737">
    <property type="term" value="C:cytoplasm"/>
    <property type="evidence" value="ECO:0007669"/>
    <property type="project" value="TreeGrafter"/>
</dbReference>
<dbReference type="SMART" id="SM00751">
    <property type="entry name" value="BSD"/>
    <property type="match status" value="1"/>
</dbReference>
<feature type="compositionally biased region" description="Acidic residues" evidence="1">
    <location>
        <begin position="345"/>
        <end position="359"/>
    </location>
</feature>